<accession>A0A3L6QID5</accession>
<dbReference type="Proteomes" id="UP000275267">
    <property type="component" value="Unassembled WGS sequence"/>
</dbReference>
<reference evidence="3" key="1">
    <citation type="journal article" date="2019" name="Nat. Commun.">
        <title>The genome of broomcorn millet.</title>
        <authorList>
            <person name="Zou C."/>
            <person name="Miki D."/>
            <person name="Li D."/>
            <person name="Tang Q."/>
            <person name="Xiao L."/>
            <person name="Rajput S."/>
            <person name="Deng P."/>
            <person name="Jia W."/>
            <person name="Huang R."/>
            <person name="Zhang M."/>
            <person name="Sun Y."/>
            <person name="Hu J."/>
            <person name="Fu X."/>
            <person name="Schnable P.S."/>
            <person name="Li F."/>
            <person name="Zhang H."/>
            <person name="Feng B."/>
            <person name="Zhu X."/>
            <person name="Liu R."/>
            <person name="Schnable J.C."/>
            <person name="Zhu J.-K."/>
            <person name="Zhang H."/>
        </authorList>
    </citation>
    <scope>NUCLEOTIDE SEQUENCE [LARGE SCALE GENOMIC DNA]</scope>
</reference>
<sequence>MKAESMAKSKDKQNAKSRDDSNSSTSRRLRFSLPRTDMEHRLVVGVDDFQDLPDCPINFEYGKLFLPDWALEGVPSEMQRIHNWYMRARRLNLTSIWARYPPDTFGGKDIGMTDIMFDFHDVQNRFRLNELGIEMVRL</sequence>
<dbReference type="EMBL" id="PQIB02000012">
    <property type="protein sequence ID" value="RLM80210.1"/>
    <property type="molecule type" value="Genomic_DNA"/>
</dbReference>
<proteinExistence type="predicted"/>
<dbReference type="OrthoDB" id="717110at2759"/>
<gene>
    <name evidence="2" type="ORF">C2845_PM12G09680</name>
</gene>
<name>A0A3L6QID5_PANMI</name>
<organism evidence="2 3">
    <name type="scientific">Panicum miliaceum</name>
    <name type="common">Proso millet</name>
    <name type="synonym">Broomcorn millet</name>
    <dbReference type="NCBI Taxonomy" id="4540"/>
    <lineage>
        <taxon>Eukaryota</taxon>
        <taxon>Viridiplantae</taxon>
        <taxon>Streptophyta</taxon>
        <taxon>Embryophyta</taxon>
        <taxon>Tracheophyta</taxon>
        <taxon>Spermatophyta</taxon>
        <taxon>Magnoliopsida</taxon>
        <taxon>Liliopsida</taxon>
        <taxon>Poales</taxon>
        <taxon>Poaceae</taxon>
        <taxon>PACMAD clade</taxon>
        <taxon>Panicoideae</taxon>
        <taxon>Panicodae</taxon>
        <taxon>Paniceae</taxon>
        <taxon>Panicinae</taxon>
        <taxon>Panicum</taxon>
        <taxon>Panicum sect. Panicum</taxon>
    </lineage>
</organism>
<protein>
    <submittedName>
        <fullName evidence="2">Uncharacterized protein</fullName>
    </submittedName>
</protein>
<evidence type="ECO:0000313" key="2">
    <source>
        <dbReference type="EMBL" id="RLM80210.1"/>
    </source>
</evidence>
<feature type="region of interest" description="Disordered" evidence="1">
    <location>
        <begin position="1"/>
        <end position="32"/>
    </location>
</feature>
<keyword evidence="3" id="KW-1185">Reference proteome</keyword>
<evidence type="ECO:0000313" key="3">
    <source>
        <dbReference type="Proteomes" id="UP000275267"/>
    </source>
</evidence>
<dbReference type="AlphaFoldDB" id="A0A3L6QID5"/>
<comment type="caution">
    <text evidence="2">The sequence shown here is derived from an EMBL/GenBank/DDBJ whole genome shotgun (WGS) entry which is preliminary data.</text>
</comment>
<evidence type="ECO:0000256" key="1">
    <source>
        <dbReference type="SAM" id="MobiDB-lite"/>
    </source>
</evidence>
<feature type="compositionally biased region" description="Basic and acidic residues" evidence="1">
    <location>
        <begin position="1"/>
        <end position="21"/>
    </location>
</feature>